<sequence length="84" mass="9318">MKINDAGRIGAIQQYRKSQGSGLDKAGKPQAKDEVQISPQAKELHGTQYAERSDRIESLKKAVSTGTYHVEANKIAEKLLPYIY</sequence>
<evidence type="ECO:0000256" key="3">
    <source>
        <dbReference type="ARBA" id="ARBA00022491"/>
    </source>
</evidence>
<evidence type="ECO:0000256" key="5">
    <source>
        <dbReference type="ARBA" id="ARBA00023015"/>
    </source>
</evidence>
<dbReference type="InterPro" id="IPR035890">
    <property type="entry name" value="Anti-sigma-28_factor_FlgM_sf"/>
</dbReference>
<gene>
    <name evidence="9" type="ORF">XYCOK13_27890</name>
</gene>
<comment type="caution">
    <text evidence="9">The sequence shown here is derived from an EMBL/GenBank/DDBJ whole genome shotgun (WGS) entry which is preliminary data.</text>
</comment>
<keyword evidence="3" id="KW-0678">Repressor</keyword>
<dbReference type="SUPFAM" id="SSF101498">
    <property type="entry name" value="Anti-sigma factor FlgM"/>
    <property type="match status" value="1"/>
</dbReference>
<keyword evidence="5" id="KW-0805">Transcription regulation</keyword>
<dbReference type="GO" id="GO:0044781">
    <property type="term" value="P:bacterial-type flagellum organization"/>
    <property type="evidence" value="ECO:0007669"/>
    <property type="project" value="UniProtKB-KW"/>
</dbReference>
<keyword evidence="10" id="KW-1185">Reference proteome</keyword>
<reference evidence="9" key="1">
    <citation type="submission" date="2021-04" db="EMBL/GenBank/DDBJ databases">
        <title>Draft genome sequence of Xylanibacillus composti strain K13.</title>
        <authorList>
            <person name="Uke A."/>
            <person name="Chhe C."/>
            <person name="Baramee S."/>
            <person name="Kosugi A."/>
        </authorList>
    </citation>
    <scope>NUCLEOTIDE SEQUENCE</scope>
    <source>
        <strain evidence="9">K13</strain>
    </source>
</reference>
<evidence type="ECO:0000256" key="6">
    <source>
        <dbReference type="ARBA" id="ARBA00023163"/>
    </source>
</evidence>
<dbReference type="GO" id="GO:0045892">
    <property type="term" value="P:negative regulation of DNA-templated transcription"/>
    <property type="evidence" value="ECO:0007669"/>
    <property type="project" value="InterPro"/>
</dbReference>
<keyword evidence="4" id="KW-1005">Bacterial flagellum biogenesis</keyword>
<feature type="domain" description="Anti-sigma-28 factor FlgM C-terminal" evidence="8">
    <location>
        <begin position="33"/>
        <end position="80"/>
    </location>
</feature>
<evidence type="ECO:0000256" key="7">
    <source>
        <dbReference type="SAM" id="MobiDB-lite"/>
    </source>
</evidence>
<dbReference type="AlphaFoldDB" id="A0A8J4M3C6"/>
<proteinExistence type="inferred from homology"/>
<evidence type="ECO:0000313" key="10">
    <source>
        <dbReference type="Proteomes" id="UP000677918"/>
    </source>
</evidence>
<accession>A0A8J4M3C6</accession>
<organism evidence="9 10">
    <name type="scientific">Xylanibacillus composti</name>
    <dbReference type="NCBI Taxonomy" id="1572762"/>
    <lineage>
        <taxon>Bacteria</taxon>
        <taxon>Bacillati</taxon>
        <taxon>Bacillota</taxon>
        <taxon>Bacilli</taxon>
        <taxon>Bacillales</taxon>
        <taxon>Paenibacillaceae</taxon>
        <taxon>Xylanibacillus</taxon>
    </lineage>
</organism>
<dbReference type="Pfam" id="PF04316">
    <property type="entry name" value="FlgM"/>
    <property type="match status" value="1"/>
</dbReference>
<evidence type="ECO:0000313" key="9">
    <source>
        <dbReference type="EMBL" id="GIQ69965.1"/>
    </source>
</evidence>
<feature type="compositionally biased region" description="Basic and acidic residues" evidence="7">
    <location>
        <begin position="25"/>
        <end position="35"/>
    </location>
</feature>
<protein>
    <recommendedName>
        <fullName evidence="2">Negative regulator of flagellin synthesis</fullName>
    </recommendedName>
</protein>
<dbReference type="Proteomes" id="UP000677918">
    <property type="component" value="Unassembled WGS sequence"/>
</dbReference>
<comment type="similarity">
    <text evidence="1">Belongs to the FlgM family.</text>
</comment>
<feature type="region of interest" description="Disordered" evidence="7">
    <location>
        <begin position="1"/>
        <end position="52"/>
    </location>
</feature>
<dbReference type="InterPro" id="IPR031316">
    <property type="entry name" value="FlgM_C"/>
</dbReference>
<evidence type="ECO:0000259" key="8">
    <source>
        <dbReference type="Pfam" id="PF04316"/>
    </source>
</evidence>
<dbReference type="InterPro" id="IPR007412">
    <property type="entry name" value="FlgM"/>
</dbReference>
<evidence type="ECO:0000256" key="1">
    <source>
        <dbReference type="ARBA" id="ARBA00005322"/>
    </source>
</evidence>
<dbReference type="RefSeq" id="WP_213412753.1">
    <property type="nucleotide sequence ID" value="NZ_BOVK01000038.1"/>
</dbReference>
<name>A0A8J4M3C6_9BACL</name>
<evidence type="ECO:0000256" key="4">
    <source>
        <dbReference type="ARBA" id="ARBA00022795"/>
    </source>
</evidence>
<evidence type="ECO:0000256" key="2">
    <source>
        <dbReference type="ARBA" id="ARBA00017823"/>
    </source>
</evidence>
<dbReference type="EMBL" id="BOVK01000038">
    <property type="protein sequence ID" value="GIQ69965.1"/>
    <property type="molecule type" value="Genomic_DNA"/>
</dbReference>
<dbReference type="NCBIfam" id="TIGR03824">
    <property type="entry name" value="FlgM_jcvi"/>
    <property type="match status" value="1"/>
</dbReference>
<keyword evidence="6" id="KW-0804">Transcription</keyword>